<dbReference type="SUPFAM" id="SSF56762">
    <property type="entry name" value="HydB/Nqo4-like"/>
    <property type="match status" value="1"/>
</dbReference>
<dbReference type="InterPro" id="IPR022885">
    <property type="entry name" value="NDH1_su_D/H"/>
</dbReference>
<dbReference type="HAMAP" id="MF_01358">
    <property type="entry name" value="NDH1_NuoD"/>
    <property type="match status" value="1"/>
</dbReference>
<dbReference type="NCBIfam" id="TIGR01962">
    <property type="entry name" value="NuoD"/>
    <property type="match status" value="1"/>
</dbReference>
<dbReference type="Pfam" id="PF00346">
    <property type="entry name" value="Complex1_49kDa"/>
    <property type="match status" value="1"/>
</dbReference>
<keyword evidence="2" id="KW-1003">Cell membrane</keyword>
<reference evidence="4 5" key="1">
    <citation type="submission" date="2021-03" db="EMBL/GenBank/DDBJ databases">
        <title>Genomic Encyclopedia of Type Strains, Phase IV (KMG-IV): sequencing the most valuable type-strain genomes for metagenomic binning, comparative biology and taxonomic classification.</title>
        <authorList>
            <person name="Goeker M."/>
        </authorList>
    </citation>
    <scope>NUCLEOTIDE SEQUENCE [LARGE SCALE GENOMIC DNA]</scope>
    <source>
        <strain evidence="4 5">DSM 27138</strain>
    </source>
</reference>
<evidence type="ECO:0000313" key="4">
    <source>
        <dbReference type="EMBL" id="MBP2017587.1"/>
    </source>
</evidence>
<protein>
    <recommendedName>
        <fullName evidence="2">NADH-quinone oxidoreductase subunit D</fullName>
        <ecNumber evidence="2">7.1.1.-</ecNumber>
    </recommendedName>
    <alternativeName>
        <fullName evidence="2">NADH dehydrogenase I subunit D</fullName>
    </alternativeName>
    <alternativeName>
        <fullName evidence="2">NDH-1 subunit D</fullName>
    </alternativeName>
</protein>
<keyword evidence="2" id="KW-0520">NAD</keyword>
<dbReference type="RefSeq" id="WP_245302173.1">
    <property type="nucleotide sequence ID" value="NZ_JAGGLG010000006.1"/>
</dbReference>
<dbReference type="PANTHER" id="PTHR11993:SF10">
    <property type="entry name" value="NADH DEHYDROGENASE [UBIQUINONE] IRON-SULFUR PROTEIN 2, MITOCHONDRIAL"/>
    <property type="match status" value="1"/>
</dbReference>
<comment type="subcellular location">
    <subcellularLocation>
        <location evidence="2">Cell membrane</location>
        <topology evidence="2">Peripheral membrane protein</topology>
        <orientation evidence="2">Cytoplasmic side</orientation>
    </subcellularLocation>
</comment>
<keyword evidence="2" id="KW-0472">Membrane</keyword>
<dbReference type="InterPro" id="IPR001135">
    <property type="entry name" value="NADH_Q_OxRdtase_suD"/>
</dbReference>
<comment type="catalytic activity">
    <reaction evidence="2">
        <text>a quinone + NADH + 5 H(+)(in) = a quinol + NAD(+) + 4 H(+)(out)</text>
        <dbReference type="Rhea" id="RHEA:57888"/>
        <dbReference type="ChEBI" id="CHEBI:15378"/>
        <dbReference type="ChEBI" id="CHEBI:24646"/>
        <dbReference type="ChEBI" id="CHEBI:57540"/>
        <dbReference type="ChEBI" id="CHEBI:57945"/>
        <dbReference type="ChEBI" id="CHEBI:132124"/>
    </reaction>
</comment>
<evidence type="ECO:0000256" key="2">
    <source>
        <dbReference type="HAMAP-Rule" id="MF_01358"/>
    </source>
</evidence>
<evidence type="ECO:0000313" key="5">
    <source>
        <dbReference type="Proteomes" id="UP001519289"/>
    </source>
</evidence>
<accession>A0ABS4JPY5</accession>
<name>A0ABS4JPY5_9FIRM</name>
<organism evidence="4 5">
    <name type="scientific">Symbiobacterium terraclitae</name>
    <dbReference type="NCBI Taxonomy" id="557451"/>
    <lineage>
        <taxon>Bacteria</taxon>
        <taxon>Bacillati</taxon>
        <taxon>Bacillota</taxon>
        <taxon>Clostridia</taxon>
        <taxon>Eubacteriales</taxon>
        <taxon>Symbiobacteriaceae</taxon>
        <taxon>Symbiobacterium</taxon>
    </lineage>
</organism>
<comment type="subunit">
    <text evidence="2">NDH-1 is composed of 14 different subunits. Subunits NuoB, C, D, E, F, and G constitute the peripheral sector of the complex.</text>
</comment>
<dbReference type="NCBIfam" id="NF004739">
    <property type="entry name" value="PRK06075.1"/>
    <property type="match status" value="1"/>
</dbReference>
<dbReference type="Proteomes" id="UP001519289">
    <property type="component" value="Unassembled WGS sequence"/>
</dbReference>
<keyword evidence="2" id="KW-1278">Translocase</keyword>
<keyword evidence="1 2" id="KW-0874">Quinone</keyword>
<proteinExistence type="inferred from homology"/>
<keyword evidence="2" id="KW-0813">Transport</keyword>
<keyword evidence="5" id="KW-1185">Reference proteome</keyword>
<comment type="function">
    <text evidence="2">NDH-1 shuttles electrons from NADH, via FMN and iron-sulfur (Fe-S) centers, to quinones in the respiratory chain. The immediate electron acceptor for the enzyme in this species is believed to be a menaquinone. Couples the redox reaction to proton translocation (for every two electrons transferred, four hydrogen ions are translocated across the cytoplasmic membrane), and thus conserves the redox energy in a proton gradient.</text>
</comment>
<comment type="caution">
    <text evidence="4">The sequence shown here is derived from an EMBL/GenBank/DDBJ whole genome shotgun (WGS) entry which is preliminary data.</text>
</comment>
<evidence type="ECO:0000256" key="1">
    <source>
        <dbReference type="ARBA" id="ARBA00022719"/>
    </source>
</evidence>
<sequence>MADELHLDEQRPERMQLSIGPHHPATHGVLRVKLVLEGETVVEAEPETGFLHTGIEKTAEHLTWNQATTVMDRMDYLAPISNNTGYVMAVEKLLGIEDRIPEKARVARVILLELNRIASHLVGLGTGGLDYGNIGTPIFWAFELRDRILDIFEHTTGQRMNPSYMRVGGLAYDLPHNFKEMVEEFLKLAPSRIQELKDVMLYNPIFMDRAKGVSVITYEQALQYGLTGRNLRVTGSDYDVRKYYPYLGYENYDFDVPVYTDGDSWSRVAITFDEMFESLKIIRQALDNLPWDDRHIIDDRKLVLPPKQEVRHSMEALIHHFKLVQHGFDVPAGEVYQAIESPRGEIGFYVVSDGGNKPMRVRVRPPSFYAVYSLPVLLQGQMLADVVGAIATIDPIFGEVDR</sequence>
<dbReference type="EMBL" id="JAGGLG010000006">
    <property type="protein sequence ID" value="MBP2017587.1"/>
    <property type="molecule type" value="Genomic_DNA"/>
</dbReference>
<dbReference type="PANTHER" id="PTHR11993">
    <property type="entry name" value="NADH-UBIQUINONE OXIDOREDUCTASE 49 KDA SUBUNIT"/>
    <property type="match status" value="1"/>
</dbReference>
<dbReference type="Gene3D" id="1.10.645.10">
    <property type="entry name" value="Cytochrome-c3 Hydrogenase, chain B"/>
    <property type="match status" value="1"/>
</dbReference>
<evidence type="ECO:0000259" key="3">
    <source>
        <dbReference type="Pfam" id="PF00346"/>
    </source>
</evidence>
<dbReference type="InterPro" id="IPR029014">
    <property type="entry name" value="NiFe-Hase_large"/>
</dbReference>
<comment type="similarity">
    <text evidence="2">Belongs to the complex I 49 kDa subunit family.</text>
</comment>
<gene>
    <name evidence="2" type="primary">nuoD</name>
    <name evidence="4" type="ORF">J2Z79_000972</name>
</gene>
<dbReference type="EC" id="7.1.1.-" evidence="2"/>
<feature type="domain" description="NADH-quinone oxidoreductase subunit D" evidence="3">
    <location>
        <begin position="136"/>
        <end position="402"/>
    </location>
</feature>